<evidence type="ECO:0000313" key="3">
    <source>
        <dbReference type="Proteomes" id="UP000593571"/>
    </source>
</evidence>
<organism evidence="2 3">
    <name type="scientific">Rousettus aegyptiacus</name>
    <name type="common">Egyptian fruit bat</name>
    <name type="synonym">Pteropus aegyptiacus</name>
    <dbReference type="NCBI Taxonomy" id="9407"/>
    <lineage>
        <taxon>Eukaryota</taxon>
        <taxon>Metazoa</taxon>
        <taxon>Chordata</taxon>
        <taxon>Craniata</taxon>
        <taxon>Vertebrata</taxon>
        <taxon>Euteleostomi</taxon>
        <taxon>Mammalia</taxon>
        <taxon>Eutheria</taxon>
        <taxon>Laurasiatheria</taxon>
        <taxon>Chiroptera</taxon>
        <taxon>Yinpterochiroptera</taxon>
        <taxon>Pteropodoidea</taxon>
        <taxon>Pteropodidae</taxon>
        <taxon>Rousettinae</taxon>
        <taxon>Rousettus</taxon>
    </lineage>
</organism>
<feature type="compositionally biased region" description="Polar residues" evidence="1">
    <location>
        <begin position="58"/>
        <end position="72"/>
    </location>
</feature>
<dbReference type="Proteomes" id="UP000593571">
    <property type="component" value="Unassembled WGS sequence"/>
</dbReference>
<evidence type="ECO:0000313" key="2">
    <source>
        <dbReference type="EMBL" id="KAF6494506.1"/>
    </source>
</evidence>
<keyword evidence="2" id="KW-0347">Helicase</keyword>
<dbReference type="AlphaFoldDB" id="A0A7J8JC66"/>
<evidence type="ECO:0000256" key="1">
    <source>
        <dbReference type="SAM" id="MobiDB-lite"/>
    </source>
</evidence>
<comment type="caution">
    <text evidence="2">The sequence shown here is derived from an EMBL/GenBank/DDBJ whole genome shotgun (WGS) entry which is preliminary data.</text>
</comment>
<dbReference type="EMBL" id="JACASE010000002">
    <property type="protein sequence ID" value="KAF6494506.1"/>
    <property type="molecule type" value="Genomic_DNA"/>
</dbReference>
<name>A0A7J8JC66_ROUAE</name>
<gene>
    <name evidence="2" type="ORF">HJG63_003742</name>
</gene>
<sequence length="223" mass="25240">MSHLPMKLLRKKIEKRNLKLRQRNLKLQGASDVSLSETQNGDVSEETVGGGKVKKSLKQSMNKGLSEAQNGDTSEETVGGRKVKKSLKRSMNVGLSEVQNGDISKETVENIKVKKSKKSTILINGEAATQPPNSESKKKKKKKRKIVDDAEPGKYFIFFEFKLNFFTDVILPFLYYYCVCITCKNPQYSLVYQELAWELKEKGSGRILIFLKLSSNVSCFYIP</sequence>
<accession>A0A7J8JC66</accession>
<feature type="region of interest" description="Disordered" evidence="1">
    <location>
        <begin position="26"/>
        <end position="83"/>
    </location>
</feature>
<keyword evidence="2" id="KW-0378">Hydrolase</keyword>
<keyword evidence="3" id="KW-1185">Reference proteome</keyword>
<dbReference type="GO" id="GO:0004386">
    <property type="term" value="F:helicase activity"/>
    <property type="evidence" value="ECO:0007669"/>
    <property type="project" value="UniProtKB-KW"/>
</dbReference>
<feature type="region of interest" description="Disordered" evidence="1">
    <location>
        <begin position="124"/>
        <end position="145"/>
    </location>
</feature>
<protein>
    <submittedName>
        <fullName evidence="2">DEAD-box helicase 18</fullName>
    </submittedName>
</protein>
<proteinExistence type="predicted"/>
<keyword evidence="2" id="KW-0547">Nucleotide-binding</keyword>
<feature type="compositionally biased region" description="Polar residues" evidence="1">
    <location>
        <begin position="31"/>
        <end position="42"/>
    </location>
</feature>
<keyword evidence="2" id="KW-0067">ATP-binding</keyword>
<reference evidence="2 3" key="1">
    <citation type="journal article" date="2020" name="Nature">
        <title>Six reference-quality genomes reveal evolution of bat adaptations.</title>
        <authorList>
            <person name="Jebb D."/>
            <person name="Huang Z."/>
            <person name="Pippel M."/>
            <person name="Hughes G.M."/>
            <person name="Lavrichenko K."/>
            <person name="Devanna P."/>
            <person name="Winkler S."/>
            <person name="Jermiin L.S."/>
            <person name="Skirmuntt E.C."/>
            <person name="Katzourakis A."/>
            <person name="Burkitt-Gray L."/>
            <person name="Ray D.A."/>
            <person name="Sullivan K.A.M."/>
            <person name="Roscito J.G."/>
            <person name="Kirilenko B.M."/>
            <person name="Davalos L.M."/>
            <person name="Corthals A.P."/>
            <person name="Power M.L."/>
            <person name="Jones G."/>
            <person name="Ransome R.D."/>
            <person name="Dechmann D.K.N."/>
            <person name="Locatelli A.G."/>
            <person name="Puechmaille S.J."/>
            <person name="Fedrigo O."/>
            <person name="Jarvis E.D."/>
            <person name="Hiller M."/>
            <person name="Vernes S.C."/>
            <person name="Myers E.W."/>
            <person name="Teeling E.C."/>
        </authorList>
    </citation>
    <scope>NUCLEOTIDE SEQUENCE [LARGE SCALE GENOMIC DNA]</scope>
    <source>
        <strain evidence="2">MRouAeg1</strain>
        <tissue evidence="2">Muscle</tissue>
    </source>
</reference>